<accession>A0ABM1L379</accession>
<keyword evidence="2" id="KW-1185">Reference proteome</keyword>
<protein>
    <submittedName>
        <fullName evidence="3">Neuromodulin-like</fullName>
    </submittedName>
</protein>
<gene>
    <name evidence="3" type="primary">LOC107121919</name>
</gene>
<feature type="region of interest" description="Disordered" evidence="1">
    <location>
        <begin position="1"/>
        <end position="196"/>
    </location>
</feature>
<dbReference type="GeneID" id="107121919"/>
<evidence type="ECO:0000313" key="3">
    <source>
        <dbReference type="RefSeq" id="XP_015280416.1"/>
    </source>
</evidence>
<feature type="compositionally biased region" description="Basic and acidic residues" evidence="1">
    <location>
        <begin position="154"/>
        <end position="168"/>
    </location>
</feature>
<feature type="compositionally biased region" description="Acidic residues" evidence="1">
    <location>
        <begin position="57"/>
        <end position="68"/>
    </location>
</feature>
<dbReference type="RefSeq" id="XP_015280416.1">
    <property type="nucleotide sequence ID" value="XM_015424930.1"/>
</dbReference>
<feature type="compositionally biased region" description="Acidic residues" evidence="1">
    <location>
        <begin position="21"/>
        <end position="33"/>
    </location>
</feature>
<evidence type="ECO:0000313" key="2">
    <source>
        <dbReference type="Proteomes" id="UP000694871"/>
    </source>
</evidence>
<evidence type="ECO:0000256" key="1">
    <source>
        <dbReference type="SAM" id="MobiDB-lite"/>
    </source>
</evidence>
<reference evidence="3" key="1">
    <citation type="submission" date="2025-08" db="UniProtKB">
        <authorList>
            <consortium name="RefSeq"/>
        </authorList>
    </citation>
    <scope>IDENTIFICATION</scope>
</reference>
<dbReference type="Proteomes" id="UP000694871">
    <property type="component" value="Unplaced"/>
</dbReference>
<name>A0ABM1L379_GEKJA</name>
<sequence>MTSPLGDVIKPGTSDALGLFGDEDNEQESEVNETAEGVEQKGRSPSPVKCKPKQSENPEDDNEAGDSDTEPKRGADETESQDDADSSQHSKATQEPHPPPDAVGEQDQPVAGLPDESTEDEMNTQTDSQISYMEAEDSSITKEEKIEEEPLAPEVDKSNQENKGEEKGSAFASEPYEIIRERGADDQSARAPKTVL</sequence>
<organism evidence="2 3">
    <name type="scientific">Gekko japonicus</name>
    <name type="common">Schlegel's Japanese gecko</name>
    <dbReference type="NCBI Taxonomy" id="146911"/>
    <lineage>
        <taxon>Eukaryota</taxon>
        <taxon>Metazoa</taxon>
        <taxon>Chordata</taxon>
        <taxon>Craniata</taxon>
        <taxon>Vertebrata</taxon>
        <taxon>Euteleostomi</taxon>
        <taxon>Lepidosauria</taxon>
        <taxon>Squamata</taxon>
        <taxon>Bifurcata</taxon>
        <taxon>Gekkota</taxon>
        <taxon>Gekkonidae</taxon>
        <taxon>Gekkoninae</taxon>
        <taxon>Gekko</taxon>
    </lineage>
</organism>
<proteinExistence type="predicted"/>
<feature type="compositionally biased region" description="Basic and acidic residues" evidence="1">
    <location>
        <begin position="177"/>
        <end position="188"/>
    </location>
</feature>